<evidence type="ECO:0000313" key="3">
    <source>
        <dbReference type="Proteomes" id="UP000215355"/>
    </source>
</evidence>
<dbReference type="RefSeq" id="WP_093099709.1">
    <property type="nucleotide sequence ID" value="NZ_FNGK01000005.1"/>
</dbReference>
<dbReference type="Pfam" id="PF04993">
    <property type="entry name" value="TfoX_N"/>
    <property type="match status" value="1"/>
</dbReference>
<feature type="domain" description="TfoX N-terminal" evidence="1">
    <location>
        <begin position="22"/>
        <end position="103"/>
    </location>
</feature>
<dbReference type="Proteomes" id="UP000215355">
    <property type="component" value="Chromosome 1"/>
</dbReference>
<evidence type="ECO:0000313" key="2">
    <source>
        <dbReference type="EMBL" id="SNV64180.1"/>
    </source>
</evidence>
<dbReference type="Gene3D" id="3.30.1460.30">
    <property type="entry name" value="YgaC/TfoX-N like chaperone"/>
    <property type="match status" value="1"/>
</dbReference>
<name>A0AAJ4XFI0_9SPHI</name>
<sequence length="117" mass="13592">MAYNERLADSVRAYLAQHTELKVEEKAMFGGIAFLVDGKMCINVGEDQLMCRFDPKKTEEYNNKRGVQPMIMRGRLLDGYCYVDPEGYKSKEDFQFWMNTCLAYNPEAKVSKKKRAK</sequence>
<proteinExistence type="predicted"/>
<organism evidence="2 3">
    <name type="scientific">Sphingobacterium mizutaii</name>
    <dbReference type="NCBI Taxonomy" id="1010"/>
    <lineage>
        <taxon>Bacteria</taxon>
        <taxon>Pseudomonadati</taxon>
        <taxon>Bacteroidota</taxon>
        <taxon>Sphingobacteriia</taxon>
        <taxon>Sphingobacteriales</taxon>
        <taxon>Sphingobacteriaceae</taxon>
        <taxon>Sphingobacterium</taxon>
    </lineage>
</organism>
<reference evidence="2 3" key="1">
    <citation type="submission" date="2017-06" db="EMBL/GenBank/DDBJ databases">
        <authorList>
            <consortium name="Pathogen Informatics"/>
        </authorList>
    </citation>
    <scope>NUCLEOTIDE SEQUENCE [LARGE SCALE GENOMIC DNA]</scope>
    <source>
        <strain evidence="2 3">NCTC12149</strain>
    </source>
</reference>
<accession>A0AAJ4XFI0</accession>
<evidence type="ECO:0000259" key="1">
    <source>
        <dbReference type="Pfam" id="PF04993"/>
    </source>
</evidence>
<dbReference type="KEGG" id="smiz:4412673_03937"/>
<dbReference type="SUPFAM" id="SSF159894">
    <property type="entry name" value="YgaC/TfoX-N like"/>
    <property type="match status" value="1"/>
</dbReference>
<protein>
    <submittedName>
        <fullName evidence="2">Regulator of competence-specific genes</fullName>
    </submittedName>
</protein>
<dbReference type="EMBL" id="LT906468">
    <property type="protein sequence ID" value="SNV64180.1"/>
    <property type="molecule type" value="Genomic_DNA"/>
</dbReference>
<gene>
    <name evidence="2" type="ORF">SAMEA4412673_03937</name>
</gene>
<dbReference type="InterPro" id="IPR007076">
    <property type="entry name" value="TfoX_N"/>
</dbReference>
<dbReference type="AlphaFoldDB" id="A0AAJ4XFI0"/>